<feature type="region of interest" description="Disordered" evidence="4">
    <location>
        <begin position="1"/>
        <end position="51"/>
    </location>
</feature>
<dbReference type="Pfam" id="PF13178">
    <property type="entry name" value="DUF4005"/>
    <property type="match status" value="1"/>
</dbReference>
<keyword evidence="1" id="KW-0112">Calmodulin-binding</keyword>
<dbReference type="CDD" id="cd23767">
    <property type="entry name" value="IQCD"/>
    <property type="match status" value="1"/>
</dbReference>
<comment type="subunit">
    <text evidence="3">Binds to multiple calmodulin (CaM) in the presence of Ca(2+) and CaM-like proteins.</text>
</comment>
<dbReference type="PROSITE" id="PS50096">
    <property type="entry name" value="IQ"/>
    <property type="match status" value="3"/>
</dbReference>
<dbReference type="PANTHER" id="PTHR32295:SF222">
    <property type="entry name" value="IQ MOTIF, EF-HAND BINDING SITE-RELATED"/>
    <property type="match status" value="1"/>
</dbReference>
<evidence type="ECO:0000256" key="4">
    <source>
        <dbReference type="SAM" id="MobiDB-lite"/>
    </source>
</evidence>
<dbReference type="EMBL" id="JAUJYN010000008">
    <property type="protein sequence ID" value="KAK1265009.1"/>
    <property type="molecule type" value="Genomic_DNA"/>
</dbReference>
<dbReference type="Proteomes" id="UP001179952">
    <property type="component" value="Unassembled WGS sequence"/>
</dbReference>
<comment type="caution">
    <text evidence="6">The sequence shown here is derived from an EMBL/GenBank/DDBJ whole genome shotgun (WGS) entry which is preliminary data.</text>
</comment>
<dbReference type="AlphaFoldDB" id="A0AAV9ALA8"/>
<dbReference type="InterPro" id="IPR025064">
    <property type="entry name" value="DUF4005"/>
</dbReference>
<feature type="compositionally biased region" description="Basic and acidic residues" evidence="4">
    <location>
        <begin position="309"/>
        <end position="321"/>
    </location>
</feature>
<feature type="compositionally biased region" description="Polar residues" evidence="4">
    <location>
        <begin position="274"/>
        <end position="289"/>
    </location>
</feature>
<feature type="region of interest" description="Disordered" evidence="4">
    <location>
        <begin position="377"/>
        <end position="555"/>
    </location>
</feature>
<dbReference type="SMART" id="SM00015">
    <property type="entry name" value="IQ"/>
    <property type="match status" value="3"/>
</dbReference>
<evidence type="ECO:0000313" key="7">
    <source>
        <dbReference type="Proteomes" id="UP001179952"/>
    </source>
</evidence>
<feature type="compositionally biased region" description="Basic and acidic residues" evidence="4">
    <location>
        <begin position="382"/>
        <end position="393"/>
    </location>
</feature>
<evidence type="ECO:0000256" key="2">
    <source>
        <dbReference type="ARBA" id="ARBA00024341"/>
    </source>
</evidence>
<dbReference type="PANTHER" id="PTHR32295">
    <property type="entry name" value="IQ-DOMAIN 5-RELATED"/>
    <property type="match status" value="1"/>
</dbReference>
<feature type="region of interest" description="Disordered" evidence="4">
    <location>
        <begin position="248"/>
        <end position="349"/>
    </location>
</feature>
<feature type="region of interest" description="Disordered" evidence="4">
    <location>
        <begin position="74"/>
        <end position="104"/>
    </location>
</feature>
<evidence type="ECO:0000256" key="3">
    <source>
        <dbReference type="ARBA" id="ARBA00024378"/>
    </source>
</evidence>
<evidence type="ECO:0000256" key="1">
    <source>
        <dbReference type="ARBA" id="ARBA00022860"/>
    </source>
</evidence>
<reference evidence="6" key="2">
    <citation type="submission" date="2023-06" db="EMBL/GenBank/DDBJ databases">
        <authorList>
            <person name="Ma L."/>
            <person name="Liu K.-W."/>
            <person name="Li Z."/>
            <person name="Hsiao Y.-Y."/>
            <person name="Qi Y."/>
            <person name="Fu T."/>
            <person name="Tang G."/>
            <person name="Zhang D."/>
            <person name="Sun W.-H."/>
            <person name="Liu D.-K."/>
            <person name="Li Y."/>
            <person name="Chen G.-Z."/>
            <person name="Liu X.-D."/>
            <person name="Liao X.-Y."/>
            <person name="Jiang Y.-T."/>
            <person name="Yu X."/>
            <person name="Hao Y."/>
            <person name="Huang J."/>
            <person name="Zhao X.-W."/>
            <person name="Ke S."/>
            <person name="Chen Y.-Y."/>
            <person name="Wu W.-L."/>
            <person name="Hsu J.-L."/>
            <person name="Lin Y.-F."/>
            <person name="Huang M.-D."/>
            <person name="Li C.-Y."/>
            <person name="Huang L."/>
            <person name="Wang Z.-W."/>
            <person name="Zhao X."/>
            <person name="Zhong W.-Y."/>
            <person name="Peng D.-H."/>
            <person name="Ahmad S."/>
            <person name="Lan S."/>
            <person name="Zhang J.-S."/>
            <person name="Tsai W.-C."/>
            <person name="Van De Peer Y."/>
            <person name="Liu Z.-J."/>
        </authorList>
    </citation>
    <scope>NUCLEOTIDE SEQUENCE</scope>
    <source>
        <strain evidence="6">SCP</strain>
        <tissue evidence="6">Leaves</tissue>
    </source>
</reference>
<feature type="compositionally biased region" description="Basic and acidic residues" evidence="4">
    <location>
        <begin position="334"/>
        <end position="347"/>
    </location>
</feature>
<proteinExistence type="inferred from homology"/>
<accession>A0AAV9ALA8</accession>
<evidence type="ECO:0000259" key="5">
    <source>
        <dbReference type="Pfam" id="PF13178"/>
    </source>
</evidence>
<dbReference type="Pfam" id="PF00612">
    <property type="entry name" value="IQ"/>
    <property type="match status" value="2"/>
</dbReference>
<gene>
    <name evidence="6" type="ORF">QJS04_geneDACA014331</name>
</gene>
<reference evidence="6" key="1">
    <citation type="journal article" date="2023" name="Nat. Commun.">
        <title>Diploid and tetraploid genomes of Acorus and the evolution of monocots.</title>
        <authorList>
            <person name="Ma L."/>
            <person name="Liu K.W."/>
            <person name="Li Z."/>
            <person name="Hsiao Y.Y."/>
            <person name="Qi Y."/>
            <person name="Fu T."/>
            <person name="Tang G.D."/>
            <person name="Zhang D."/>
            <person name="Sun W.H."/>
            <person name="Liu D.K."/>
            <person name="Li Y."/>
            <person name="Chen G.Z."/>
            <person name="Liu X.D."/>
            <person name="Liao X.Y."/>
            <person name="Jiang Y.T."/>
            <person name="Yu X."/>
            <person name="Hao Y."/>
            <person name="Huang J."/>
            <person name="Zhao X.W."/>
            <person name="Ke S."/>
            <person name="Chen Y.Y."/>
            <person name="Wu W.L."/>
            <person name="Hsu J.L."/>
            <person name="Lin Y.F."/>
            <person name="Huang M.D."/>
            <person name="Li C.Y."/>
            <person name="Huang L."/>
            <person name="Wang Z.W."/>
            <person name="Zhao X."/>
            <person name="Zhong W.Y."/>
            <person name="Peng D.H."/>
            <person name="Ahmad S."/>
            <person name="Lan S."/>
            <person name="Zhang J.S."/>
            <person name="Tsai W.C."/>
            <person name="Van de Peer Y."/>
            <person name="Liu Z.J."/>
        </authorList>
    </citation>
    <scope>NUCLEOTIDE SEQUENCE</scope>
    <source>
        <strain evidence="6">SCP</strain>
    </source>
</reference>
<comment type="similarity">
    <text evidence="2">Belongs to the IQD family.</text>
</comment>
<dbReference type="GO" id="GO:0005516">
    <property type="term" value="F:calmodulin binding"/>
    <property type="evidence" value="ECO:0007669"/>
    <property type="project" value="UniProtKB-KW"/>
</dbReference>
<feature type="domain" description="DUF4005" evidence="5">
    <location>
        <begin position="441"/>
        <end position="534"/>
    </location>
</feature>
<sequence>MGKSPGKWLKSVLFGKKSSKSHAKSRDATGARKGPSADLAVGSPTISQPVPVSTNISGVDLELESVVAAAASPGVGSLPLNQDGEKNVTGESTSSNDVEKSSEDKAATKAQAAFRGYLARRAFRALRGIIRLQALVRGHLVRRQAIATLRSTQGIVKLQARFRGRRVRLADSRLKEARPLGSLGSNSSSRKEKLTANLFVRKLLASLPTAKPLRIQYGPGEPNSATVWAERWTSIHFWEPLPQLKKIDLKPQTKQGKNHAIEMESGRPKRSVRRITTTNTDSVSATQTSESEKSKRTLRKASSHTVDSVQDHPHTELEKVKRNLRKVSGTLVESSDKSQAETEEPKRIPRKAINFPSDVADQVVEVSVEVMKTDTAAAANTKQDEDVAKKPVADDVPVDALHHDQTVVESSPLQSIEKDENLPAINGEFSSKEDQANSGNLKATRRRSSFSVKTEYAENGLQNTLTIPSYMAPTESAKAKLRGQNSPRFGSDGADNNGYTRRHSLPSSMNGKVASLSPQTQRLVQSNGKGAIRSDRSLLSSRDGNDKPIQVEWRR</sequence>
<dbReference type="InterPro" id="IPR000048">
    <property type="entry name" value="IQ_motif_EF-hand-BS"/>
</dbReference>
<evidence type="ECO:0000313" key="6">
    <source>
        <dbReference type="EMBL" id="KAK1265009.1"/>
    </source>
</evidence>
<organism evidence="6 7">
    <name type="scientific">Acorus gramineus</name>
    <name type="common">Dwarf sweet flag</name>
    <dbReference type="NCBI Taxonomy" id="55184"/>
    <lineage>
        <taxon>Eukaryota</taxon>
        <taxon>Viridiplantae</taxon>
        <taxon>Streptophyta</taxon>
        <taxon>Embryophyta</taxon>
        <taxon>Tracheophyta</taxon>
        <taxon>Spermatophyta</taxon>
        <taxon>Magnoliopsida</taxon>
        <taxon>Liliopsida</taxon>
        <taxon>Acoraceae</taxon>
        <taxon>Acorus</taxon>
    </lineage>
</organism>
<protein>
    <submittedName>
        <fullName evidence="6">Protein IQ-DOMAIN 32</fullName>
    </submittedName>
</protein>
<feature type="compositionally biased region" description="Polar residues" evidence="4">
    <location>
        <begin position="505"/>
        <end position="528"/>
    </location>
</feature>
<keyword evidence="7" id="KW-1185">Reference proteome</keyword>
<name>A0AAV9ALA8_ACOGR</name>